<comment type="caution">
    <text evidence="2">The sequence shown here is derived from an EMBL/GenBank/DDBJ whole genome shotgun (WGS) entry which is preliminary data.</text>
</comment>
<evidence type="ECO:0000313" key="3">
    <source>
        <dbReference type="Proteomes" id="UP000187209"/>
    </source>
</evidence>
<dbReference type="Proteomes" id="UP000187209">
    <property type="component" value="Unassembled WGS sequence"/>
</dbReference>
<protein>
    <submittedName>
        <fullName evidence="2">Uncharacterized protein</fullName>
    </submittedName>
</protein>
<dbReference type="EMBL" id="MPUH01000564">
    <property type="protein sequence ID" value="OMJ77648.1"/>
    <property type="molecule type" value="Genomic_DNA"/>
</dbReference>
<dbReference type="OrthoDB" id="309202at2759"/>
<name>A0A1R2BLP1_9CILI</name>
<dbReference type="EMBL" id="MPUH01001867">
    <property type="protein sequence ID" value="OMJ65971.1"/>
    <property type="molecule type" value="Genomic_DNA"/>
</dbReference>
<evidence type="ECO:0000313" key="2">
    <source>
        <dbReference type="EMBL" id="OMJ77648.1"/>
    </source>
</evidence>
<keyword evidence="3" id="KW-1185">Reference proteome</keyword>
<dbReference type="AlphaFoldDB" id="A0A1R2BLP1"/>
<evidence type="ECO:0000313" key="1">
    <source>
        <dbReference type="EMBL" id="OMJ65971.1"/>
    </source>
</evidence>
<proteinExistence type="predicted"/>
<accession>A0A1R2BLP1</accession>
<reference evidence="2 3" key="1">
    <citation type="submission" date="2016-11" db="EMBL/GenBank/DDBJ databases">
        <title>The macronuclear genome of Stentor coeruleus: a giant cell with tiny introns.</title>
        <authorList>
            <person name="Slabodnick M."/>
            <person name="Ruby J.G."/>
            <person name="Reiff S.B."/>
            <person name="Swart E.C."/>
            <person name="Gosai S."/>
            <person name="Prabakaran S."/>
            <person name="Witkowska E."/>
            <person name="Larue G.E."/>
            <person name="Fisher S."/>
            <person name="Freeman R.M."/>
            <person name="Gunawardena J."/>
            <person name="Chu W."/>
            <person name="Stover N.A."/>
            <person name="Gregory B.D."/>
            <person name="Nowacki M."/>
            <person name="Derisi J."/>
            <person name="Roy S.W."/>
            <person name="Marshall W.F."/>
            <person name="Sood P."/>
        </authorList>
    </citation>
    <scope>NUCLEOTIDE SEQUENCE [LARGE SCALE GENOMIC DNA]</scope>
    <source>
        <strain evidence="2">WM001</strain>
    </source>
</reference>
<organism evidence="2 3">
    <name type="scientific">Stentor coeruleus</name>
    <dbReference type="NCBI Taxonomy" id="5963"/>
    <lineage>
        <taxon>Eukaryota</taxon>
        <taxon>Sar</taxon>
        <taxon>Alveolata</taxon>
        <taxon>Ciliophora</taxon>
        <taxon>Postciliodesmatophora</taxon>
        <taxon>Heterotrichea</taxon>
        <taxon>Heterotrichida</taxon>
        <taxon>Stentoridae</taxon>
        <taxon>Stentor</taxon>
    </lineage>
</organism>
<sequence length="152" mass="17959">MGVMDDEYFYVPKTVLPEHEQRAADKQCTMLKLDFIRKWVVKGNLDLFKTEQERDWAYIVRKEYRYHQKKAIGEGIAYTSLATVVYSLLVKQVSFKPLALFFVVTPFLVTPRLSKDCRRMFEMLNVGTEYELGAERNRVLEECNRISKRADF</sequence>
<gene>
    <name evidence="2" type="ORF">SteCoe_22732</name>
    <name evidence="1" type="ORF">SteCoe_37347</name>
</gene>